<dbReference type="Pfam" id="PF12732">
    <property type="entry name" value="YtxH"/>
    <property type="match status" value="1"/>
</dbReference>
<dbReference type="RefSeq" id="WP_055740870.1">
    <property type="nucleotide sequence ID" value="NZ_JAAIWL010000033.1"/>
</dbReference>
<protein>
    <recommendedName>
        <fullName evidence="3">Gas vesicle protein</fullName>
    </recommendedName>
</protein>
<keyword evidence="2" id="KW-1185">Reference proteome</keyword>
<dbReference type="PANTHER" id="PTHR35792:SF3">
    <property type="entry name" value="IG HYPOTHETICAL 17707"/>
    <property type="match status" value="1"/>
</dbReference>
<dbReference type="STRING" id="157838.AN964_17225"/>
<evidence type="ECO:0008006" key="3">
    <source>
        <dbReference type="Google" id="ProtNLM"/>
    </source>
</evidence>
<gene>
    <name evidence="1" type="ORF">AN964_17225</name>
</gene>
<dbReference type="EMBL" id="LJJC01000004">
    <property type="protein sequence ID" value="KQL55076.1"/>
    <property type="molecule type" value="Genomic_DNA"/>
</dbReference>
<accession>A0A0Q3WZX4</accession>
<reference evidence="1 2" key="1">
    <citation type="submission" date="2015-09" db="EMBL/GenBank/DDBJ databases">
        <title>Genome sequencing project for genomic taxonomy and phylogenomics of Bacillus-like bacteria.</title>
        <authorList>
            <person name="Liu B."/>
            <person name="Wang J."/>
            <person name="Zhu Y."/>
            <person name="Liu G."/>
            <person name="Chen Q."/>
            <person name="Chen Z."/>
            <person name="Lan J."/>
            <person name="Che J."/>
            <person name="Ge C."/>
            <person name="Shi H."/>
            <person name="Pan Z."/>
            <person name="Liu X."/>
        </authorList>
    </citation>
    <scope>NUCLEOTIDE SEQUENCE [LARGE SCALE GENOMIC DNA]</scope>
    <source>
        <strain evidence="1 2">LMG 18435</strain>
    </source>
</reference>
<comment type="caution">
    <text evidence="1">The sequence shown here is derived from an EMBL/GenBank/DDBJ whole genome shotgun (WGS) entry which is preliminary data.</text>
</comment>
<name>A0A0Q3WZX4_9BACI</name>
<dbReference type="PATRIC" id="fig|157838.3.peg.3813"/>
<dbReference type="PANTHER" id="PTHR35792">
    <property type="entry name" value="GENERAL STRESS PROTEIN"/>
    <property type="match status" value="1"/>
</dbReference>
<evidence type="ECO:0000313" key="2">
    <source>
        <dbReference type="Proteomes" id="UP000051888"/>
    </source>
</evidence>
<dbReference type="AlphaFoldDB" id="A0A0Q3WZX4"/>
<organism evidence="1 2">
    <name type="scientific">Heyndrickxia shackletonii</name>
    <dbReference type="NCBI Taxonomy" id="157838"/>
    <lineage>
        <taxon>Bacteria</taxon>
        <taxon>Bacillati</taxon>
        <taxon>Bacillota</taxon>
        <taxon>Bacilli</taxon>
        <taxon>Bacillales</taxon>
        <taxon>Bacillaceae</taxon>
        <taxon>Heyndrickxia</taxon>
    </lineage>
</organism>
<sequence length="119" mass="13374">MNKRSLGYGFLFGSIAGAITALLAAPTSGKELRVQLKETADDWASNLQDIRLNLTRLKNSFSKLSGEGKEIAIEIIHDIKTSINEWQKEIEPTKQSLFNELKEIQKTIEELEIKTNKNA</sequence>
<dbReference type="InterPro" id="IPR052928">
    <property type="entry name" value="Desiccation-related_membrane"/>
</dbReference>
<proteinExistence type="predicted"/>
<dbReference type="InterPro" id="IPR024623">
    <property type="entry name" value="YtxH"/>
</dbReference>
<dbReference type="OrthoDB" id="2989636at2"/>
<evidence type="ECO:0000313" key="1">
    <source>
        <dbReference type="EMBL" id="KQL55076.1"/>
    </source>
</evidence>
<dbReference type="Proteomes" id="UP000051888">
    <property type="component" value="Unassembled WGS sequence"/>
</dbReference>